<organism evidence="1 2">
    <name type="scientific">Pristionchus entomophagus</name>
    <dbReference type="NCBI Taxonomy" id="358040"/>
    <lineage>
        <taxon>Eukaryota</taxon>
        <taxon>Metazoa</taxon>
        <taxon>Ecdysozoa</taxon>
        <taxon>Nematoda</taxon>
        <taxon>Chromadorea</taxon>
        <taxon>Rhabditida</taxon>
        <taxon>Rhabditina</taxon>
        <taxon>Diplogasteromorpha</taxon>
        <taxon>Diplogasteroidea</taxon>
        <taxon>Neodiplogasteridae</taxon>
        <taxon>Pristionchus</taxon>
    </lineage>
</organism>
<protein>
    <submittedName>
        <fullName evidence="1">Uncharacterized protein</fullName>
    </submittedName>
</protein>
<evidence type="ECO:0000313" key="2">
    <source>
        <dbReference type="Proteomes" id="UP001432027"/>
    </source>
</evidence>
<accession>A0AAV5U5X9</accession>
<dbReference type="EMBL" id="BTSX01000005">
    <property type="protein sequence ID" value="GMT01896.1"/>
    <property type="molecule type" value="Genomic_DNA"/>
</dbReference>
<reference evidence="1" key="1">
    <citation type="submission" date="2023-10" db="EMBL/GenBank/DDBJ databases">
        <title>Genome assembly of Pristionchus species.</title>
        <authorList>
            <person name="Yoshida K."/>
            <person name="Sommer R.J."/>
        </authorList>
    </citation>
    <scope>NUCLEOTIDE SEQUENCE</scope>
    <source>
        <strain evidence="1">RS0144</strain>
    </source>
</reference>
<feature type="non-terminal residue" evidence="1">
    <location>
        <position position="1"/>
    </location>
</feature>
<name>A0AAV5U5X9_9BILA</name>
<comment type="caution">
    <text evidence="1">The sequence shown here is derived from an EMBL/GenBank/DDBJ whole genome shotgun (WGS) entry which is preliminary data.</text>
</comment>
<dbReference type="AlphaFoldDB" id="A0AAV5U5X9"/>
<feature type="non-terminal residue" evidence="1">
    <location>
        <position position="171"/>
    </location>
</feature>
<keyword evidence="2" id="KW-1185">Reference proteome</keyword>
<proteinExistence type="predicted"/>
<evidence type="ECO:0000313" key="1">
    <source>
        <dbReference type="EMBL" id="GMT01896.1"/>
    </source>
</evidence>
<sequence length="171" mass="19084">AARMAVLRPTFNTTDVAFAYFHENEDYESINLIGHSEGITSESVSFAFGPKVASNRIEGATIVFYLRALVTVLTLLVSQTLTEELDTILESVDLLDPNAPTKRYRVPLRKDAVERMIVGAEDGVFSLKISVKTTEKDDELLMLPGMRCHQQHMGVVLILQFPSDALISKRR</sequence>
<gene>
    <name evidence="1" type="ORF">PENTCL1PPCAC_24070</name>
</gene>
<dbReference type="Proteomes" id="UP001432027">
    <property type="component" value="Unassembled WGS sequence"/>
</dbReference>